<dbReference type="PANTHER" id="PTHR43214">
    <property type="entry name" value="TWO-COMPONENT RESPONSE REGULATOR"/>
    <property type="match status" value="1"/>
</dbReference>
<dbReference type="InterPro" id="IPR039420">
    <property type="entry name" value="WalR-like"/>
</dbReference>
<dbReference type="InterPro" id="IPR016032">
    <property type="entry name" value="Sig_transdc_resp-reg_C-effctor"/>
</dbReference>
<organism evidence="3 4">
    <name type="scientific">Paludibacterium purpuratum</name>
    <dbReference type="NCBI Taxonomy" id="1144873"/>
    <lineage>
        <taxon>Bacteria</taxon>
        <taxon>Pseudomonadati</taxon>
        <taxon>Pseudomonadota</taxon>
        <taxon>Betaproteobacteria</taxon>
        <taxon>Neisseriales</taxon>
        <taxon>Chromobacteriaceae</taxon>
        <taxon>Paludibacterium</taxon>
    </lineage>
</organism>
<dbReference type="SUPFAM" id="SSF46894">
    <property type="entry name" value="C-terminal effector domain of the bipartite response regulators"/>
    <property type="match status" value="1"/>
</dbReference>
<evidence type="ECO:0000259" key="2">
    <source>
        <dbReference type="PROSITE" id="PS50043"/>
    </source>
</evidence>
<dbReference type="Pfam" id="PF08448">
    <property type="entry name" value="PAS_4"/>
    <property type="match status" value="1"/>
</dbReference>
<gene>
    <name evidence="3" type="ORF">DFP86_1028</name>
</gene>
<dbReference type="InterPro" id="IPR013656">
    <property type="entry name" value="PAS_4"/>
</dbReference>
<reference evidence="3 4" key="1">
    <citation type="submission" date="2019-03" db="EMBL/GenBank/DDBJ databases">
        <title>Genomic Encyclopedia of Type Strains, Phase III (KMG-III): the genomes of soil and plant-associated and newly described type strains.</title>
        <authorList>
            <person name="Whitman W."/>
        </authorList>
    </citation>
    <scope>NUCLEOTIDE SEQUENCE [LARGE SCALE GENOMIC DNA]</scope>
    <source>
        <strain evidence="3 4">CECT 8976</strain>
    </source>
</reference>
<dbReference type="InterPro" id="IPR035965">
    <property type="entry name" value="PAS-like_dom_sf"/>
</dbReference>
<dbReference type="SUPFAM" id="SSF55785">
    <property type="entry name" value="PYP-like sensor domain (PAS domain)"/>
    <property type="match status" value="1"/>
</dbReference>
<comment type="caution">
    <text evidence="3">The sequence shown here is derived from an EMBL/GenBank/DDBJ whole genome shotgun (WGS) entry which is preliminary data.</text>
</comment>
<feature type="domain" description="HTH luxR-type" evidence="2">
    <location>
        <begin position="157"/>
        <end position="222"/>
    </location>
</feature>
<accession>A0A4R7BAJ2</accession>
<name>A0A4R7BAJ2_9NEIS</name>
<dbReference type="PROSITE" id="PS50043">
    <property type="entry name" value="HTH_LUXR_2"/>
    <property type="match status" value="1"/>
</dbReference>
<dbReference type="GO" id="GO:0003677">
    <property type="term" value="F:DNA binding"/>
    <property type="evidence" value="ECO:0007669"/>
    <property type="project" value="UniProtKB-KW"/>
</dbReference>
<dbReference type="GO" id="GO:0006355">
    <property type="term" value="P:regulation of DNA-templated transcription"/>
    <property type="evidence" value="ECO:0007669"/>
    <property type="project" value="InterPro"/>
</dbReference>
<proteinExistence type="predicted"/>
<dbReference type="EMBL" id="SNZP01000002">
    <property type="protein sequence ID" value="TDR81898.1"/>
    <property type="molecule type" value="Genomic_DNA"/>
</dbReference>
<dbReference type="Proteomes" id="UP000295611">
    <property type="component" value="Unassembled WGS sequence"/>
</dbReference>
<dbReference type="Gene3D" id="3.30.450.20">
    <property type="entry name" value="PAS domain"/>
    <property type="match status" value="1"/>
</dbReference>
<dbReference type="Pfam" id="PF00196">
    <property type="entry name" value="GerE"/>
    <property type="match status" value="1"/>
</dbReference>
<dbReference type="CDD" id="cd06170">
    <property type="entry name" value="LuxR_C_like"/>
    <property type="match status" value="1"/>
</dbReference>
<dbReference type="Gene3D" id="1.10.10.10">
    <property type="entry name" value="Winged helix-like DNA-binding domain superfamily/Winged helix DNA-binding domain"/>
    <property type="match status" value="1"/>
</dbReference>
<dbReference type="InterPro" id="IPR000792">
    <property type="entry name" value="Tscrpt_reg_LuxR_C"/>
</dbReference>
<keyword evidence="4" id="KW-1185">Reference proteome</keyword>
<dbReference type="RefSeq" id="WP_166642118.1">
    <property type="nucleotide sequence ID" value="NZ_SNZP01000002.1"/>
</dbReference>
<keyword evidence="1" id="KW-0238">DNA-binding</keyword>
<sequence length="243" mass="27201">MALLITSRLKQHIDSLPGYLVCKDEQSTYLYSNQRNAALIGFRYQEEAVGMTDLDMPCGAVESAHLFRAQDREVIRTGQPLHTLDIHCYADNKWRTIFGCKEPLRDEENNIVGTIAHGQEVNTGWLLKLGMLLGKIANCSKGELDVLASRTSYIIGSPGHGPKLSQRQEEILFLLLRGKSARLIGKALGIATRTVEWHVCTLKEKFAVLSKCELIDKASEQGYLHNLPPGLCKRELSLVLREE</sequence>
<evidence type="ECO:0000313" key="3">
    <source>
        <dbReference type="EMBL" id="TDR81898.1"/>
    </source>
</evidence>
<evidence type="ECO:0000256" key="1">
    <source>
        <dbReference type="ARBA" id="ARBA00023125"/>
    </source>
</evidence>
<dbReference type="PANTHER" id="PTHR43214:SF43">
    <property type="entry name" value="TWO-COMPONENT RESPONSE REGULATOR"/>
    <property type="match status" value="1"/>
</dbReference>
<dbReference type="InterPro" id="IPR036388">
    <property type="entry name" value="WH-like_DNA-bd_sf"/>
</dbReference>
<protein>
    <submittedName>
        <fullName evidence="3">Regulatory LuxR family protein</fullName>
    </submittedName>
</protein>
<dbReference type="SMART" id="SM00421">
    <property type="entry name" value="HTH_LUXR"/>
    <property type="match status" value="1"/>
</dbReference>
<dbReference type="AlphaFoldDB" id="A0A4R7BAJ2"/>
<dbReference type="PRINTS" id="PR00038">
    <property type="entry name" value="HTHLUXR"/>
</dbReference>
<evidence type="ECO:0000313" key="4">
    <source>
        <dbReference type="Proteomes" id="UP000295611"/>
    </source>
</evidence>